<comment type="caution">
    <text evidence="1">The sequence shown here is derived from an EMBL/GenBank/DDBJ whole genome shotgun (WGS) entry which is preliminary data.</text>
</comment>
<dbReference type="EMBL" id="JADCNL010000003">
    <property type="protein sequence ID" value="KAG0488605.1"/>
    <property type="molecule type" value="Genomic_DNA"/>
</dbReference>
<keyword evidence="3" id="KW-1185">Reference proteome</keyword>
<organism evidence="1 3">
    <name type="scientific">Vanilla planifolia</name>
    <name type="common">Vanilla</name>
    <dbReference type="NCBI Taxonomy" id="51239"/>
    <lineage>
        <taxon>Eukaryota</taxon>
        <taxon>Viridiplantae</taxon>
        <taxon>Streptophyta</taxon>
        <taxon>Embryophyta</taxon>
        <taxon>Tracheophyta</taxon>
        <taxon>Spermatophyta</taxon>
        <taxon>Magnoliopsida</taxon>
        <taxon>Liliopsida</taxon>
        <taxon>Asparagales</taxon>
        <taxon>Orchidaceae</taxon>
        <taxon>Vanilloideae</taxon>
        <taxon>Vanilleae</taxon>
        <taxon>Vanilla</taxon>
    </lineage>
</organism>
<evidence type="ECO:0000313" key="2">
    <source>
        <dbReference type="EMBL" id="KAG0490323.1"/>
    </source>
</evidence>
<evidence type="ECO:0000313" key="1">
    <source>
        <dbReference type="EMBL" id="KAG0488605.1"/>
    </source>
</evidence>
<evidence type="ECO:0000313" key="4">
    <source>
        <dbReference type="Proteomes" id="UP000639772"/>
    </source>
</evidence>
<evidence type="ECO:0000313" key="3">
    <source>
        <dbReference type="Proteomes" id="UP000636800"/>
    </source>
</evidence>
<gene>
    <name evidence="2" type="ORF">HPP92_007186</name>
    <name evidence="1" type="ORF">HPP92_007416</name>
</gene>
<reference evidence="3 4" key="1">
    <citation type="journal article" date="2020" name="Nat. Food">
        <title>A phased Vanilla planifolia genome enables genetic improvement of flavour and production.</title>
        <authorList>
            <person name="Hasing T."/>
            <person name="Tang H."/>
            <person name="Brym M."/>
            <person name="Khazi F."/>
            <person name="Huang T."/>
            <person name="Chambers A.H."/>
        </authorList>
    </citation>
    <scope>NUCLEOTIDE SEQUENCE [LARGE SCALE GENOMIC DNA]</scope>
    <source>
        <tissue evidence="1">Leaf</tissue>
    </source>
</reference>
<protein>
    <submittedName>
        <fullName evidence="1">Uncharacterized protein</fullName>
    </submittedName>
</protein>
<dbReference type="Proteomes" id="UP000639772">
    <property type="component" value="Chromosome 3"/>
</dbReference>
<dbReference type="AlphaFoldDB" id="A0A835V9E1"/>
<accession>A0A835V9E1</accession>
<name>A0A835V9E1_VANPL</name>
<dbReference type="Proteomes" id="UP000636800">
    <property type="component" value="Chromosome 3"/>
</dbReference>
<proteinExistence type="predicted"/>
<dbReference type="EMBL" id="JADCNM010000003">
    <property type="protein sequence ID" value="KAG0490323.1"/>
    <property type="molecule type" value="Genomic_DNA"/>
</dbReference>
<sequence>MAIKRQGFDSVRTTAKSVGCCVGGLLAAEKNRMRLVGVEETPAKDARTMRHP</sequence>